<dbReference type="OrthoDB" id="9788221at2"/>
<dbReference type="Gene3D" id="3.10.310.10">
    <property type="entry name" value="Diaminopimelate Epimerase, Chain A, domain 1"/>
    <property type="match status" value="2"/>
</dbReference>
<dbReference type="STRING" id="619304.SAMN05421760_102102"/>
<dbReference type="EMBL" id="FTOE01000002">
    <property type="protein sequence ID" value="SIS54748.1"/>
    <property type="molecule type" value="Genomic_DNA"/>
</dbReference>
<reference evidence="4" key="1">
    <citation type="submission" date="2017-01" db="EMBL/GenBank/DDBJ databases">
        <authorList>
            <person name="Varghese N."/>
            <person name="Submissions S."/>
        </authorList>
    </citation>
    <scope>NUCLEOTIDE SEQUENCE [LARGE SCALE GENOMIC DNA]</scope>
    <source>
        <strain evidence="4">DSM 22306</strain>
    </source>
</reference>
<keyword evidence="4" id="KW-1185">Reference proteome</keyword>
<evidence type="ECO:0000256" key="2">
    <source>
        <dbReference type="PIRSR" id="PIRSR016184-1"/>
    </source>
</evidence>
<dbReference type="InterPro" id="IPR003719">
    <property type="entry name" value="Phenazine_PhzF-like"/>
</dbReference>
<feature type="active site" evidence="2">
    <location>
        <position position="60"/>
    </location>
</feature>
<name>A0A1N7JZJ6_9GAMM</name>
<sequence length="314" mass="33846">MELYSLPENNYQANKPFSYYTLDVFTDTPFGGNPLAVFTDAGHLSEMQMQRIAAELNLSETVFITKQTGPKRWTIRIFMPKGEIPFAGHPTIGTALLIKKLGWLDAAQEESEGAPALILDEQVGPVPVVFIEHANGQCLARFTTAVLPTQAESELTIADAAGLLQLEPQQIASIPYIASCGVPYQFVELIDVEAVSQAVLDSSLWKRLLGAADVSDLCIYSFSQQSADIRMRMFAPSAGIDEDPATGSAAAALVGGLALRSKQVIPQGWMIEQGQEMGRPSIIGTYVTAGNEGVRSVEVFGSAVLMSKGAFYFS</sequence>
<dbReference type="RefSeq" id="WP_054340946.1">
    <property type="nucleotide sequence ID" value="NZ_FTOE01000002.1"/>
</dbReference>
<dbReference type="NCBIfam" id="TIGR00654">
    <property type="entry name" value="PhzF_family"/>
    <property type="match status" value="1"/>
</dbReference>
<dbReference type="SUPFAM" id="SSF54506">
    <property type="entry name" value="Diaminopimelate epimerase-like"/>
    <property type="match status" value="1"/>
</dbReference>
<evidence type="ECO:0000313" key="3">
    <source>
        <dbReference type="EMBL" id="SIS54748.1"/>
    </source>
</evidence>
<dbReference type="Proteomes" id="UP000185999">
    <property type="component" value="Unassembled WGS sequence"/>
</dbReference>
<proteinExistence type="inferred from homology"/>
<keyword evidence="3" id="KW-0413">Isomerase</keyword>
<dbReference type="PIRSF" id="PIRSF016184">
    <property type="entry name" value="PhzC_PhzF"/>
    <property type="match status" value="1"/>
</dbReference>
<dbReference type="PANTHER" id="PTHR13774">
    <property type="entry name" value="PHENAZINE BIOSYNTHESIS PROTEIN"/>
    <property type="match status" value="1"/>
</dbReference>
<accession>A0A1N7JZJ6</accession>
<dbReference type="AlphaFoldDB" id="A0A1N7JZJ6"/>
<evidence type="ECO:0000256" key="1">
    <source>
        <dbReference type="ARBA" id="ARBA00008270"/>
    </source>
</evidence>
<organism evidence="3 4">
    <name type="scientific">Neptunomonas antarctica</name>
    <dbReference type="NCBI Taxonomy" id="619304"/>
    <lineage>
        <taxon>Bacteria</taxon>
        <taxon>Pseudomonadati</taxon>
        <taxon>Pseudomonadota</taxon>
        <taxon>Gammaproteobacteria</taxon>
        <taxon>Oceanospirillales</taxon>
        <taxon>Oceanospirillaceae</taxon>
        <taxon>Neptunomonas</taxon>
    </lineage>
</organism>
<dbReference type="Pfam" id="PF02567">
    <property type="entry name" value="PhzC-PhzF"/>
    <property type="match status" value="1"/>
</dbReference>
<evidence type="ECO:0000313" key="4">
    <source>
        <dbReference type="Proteomes" id="UP000185999"/>
    </source>
</evidence>
<dbReference type="PANTHER" id="PTHR13774:SF32">
    <property type="entry name" value="ANTISENSE-ENHANCING SEQUENCE 1"/>
    <property type="match status" value="1"/>
</dbReference>
<gene>
    <name evidence="3" type="ORF">SAMN05421760_102102</name>
</gene>
<protein>
    <submittedName>
        <fullName evidence="3">Trans-2,3-dihydro-3-hydroxyanthranilate isomerase</fullName>
    </submittedName>
</protein>
<dbReference type="GO" id="GO:0016853">
    <property type="term" value="F:isomerase activity"/>
    <property type="evidence" value="ECO:0007669"/>
    <property type="project" value="UniProtKB-KW"/>
</dbReference>
<dbReference type="GO" id="GO:0005737">
    <property type="term" value="C:cytoplasm"/>
    <property type="evidence" value="ECO:0007669"/>
    <property type="project" value="TreeGrafter"/>
</dbReference>
<comment type="similarity">
    <text evidence="1">Belongs to the PhzF family.</text>
</comment>